<protein>
    <submittedName>
        <fullName evidence="1">Uncharacterized protein</fullName>
    </submittedName>
</protein>
<reference evidence="1" key="1">
    <citation type="submission" date="2022-04" db="EMBL/GenBank/DDBJ databases">
        <title>Carnegiea gigantea Genome sequencing and assembly v2.</title>
        <authorList>
            <person name="Copetti D."/>
            <person name="Sanderson M.J."/>
            <person name="Burquez A."/>
            <person name="Wojciechowski M.F."/>
        </authorList>
    </citation>
    <scope>NUCLEOTIDE SEQUENCE</scope>
    <source>
        <strain evidence="1">SGP5-SGP5p</strain>
        <tissue evidence="1">Aerial part</tissue>
    </source>
</reference>
<evidence type="ECO:0000313" key="2">
    <source>
        <dbReference type="Proteomes" id="UP001153076"/>
    </source>
</evidence>
<gene>
    <name evidence="1" type="ORF">Cgig2_000419</name>
</gene>
<dbReference type="Proteomes" id="UP001153076">
    <property type="component" value="Unassembled WGS sequence"/>
</dbReference>
<comment type="caution">
    <text evidence="1">The sequence shown here is derived from an EMBL/GenBank/DDBJ whole genome shotgun (WGS) entry which is preliminary data.</text>
</comment>
<keyword evidence="2" id="KW-1185">Reference proteome</keyword>
<dbReference type="AlphaFoldDB" id="A0A9Q1GIY0"/>
<evidence type="ECO:0000313" key="1">
    <source>
        <dbReference type="EMBL" id="KAJ8420299.1"/>
    </source>
</evidence>
<name>A0A9Q1GIY0_9CARY</name>
<proteinExistence type="predicted"/>
<organism evidence="1 2">
    <name type="scientific">Carnegiea gigantea</name>
    <dbReference type="NCBI Taxonomy" id="171969"/>
    <lineage>
        <taxon>Eukaryota</taxon>
        <taxon>Viridiplantae</taxon>
        <taxon>Streptophyta</taxon>
        <taxon>Embryophyta</taxon>
        <taxon>Tracheophyta</taxon>
        <taxon>Spermatophyta</taxon>
        <taxon>Magnoliopsida</taxon>
        <taxon>eudicotyledons</taxon>
        <taxon>Gunneridae</taxon>
        <taxon>Pentapetalae</taxon>
        <taxon>Caryophyllales</taxon>
        <taxon>Cactineae</taxon>
        <taxon>Cactaceae</taxon>
        <taxon>Cactoideae</taxon>
        <taxon>Echinocereeae</taxon>
        <taxon>Carnegiea</taxon>
    </lineage>
</organism>
<dbReference type="EMBL" id="JAKOGI010003594">
    <property type="protein sequence ID" value="KAJ8420299.1"/>
    <property type="molecule type" value="Genomic_DNA"/>
</dbReference>
<accession>A0A9Q1GIY0</accession>
<sequence>MHPFDPQVVLQNEGYSRETLMEVVMILSMVMEFQILLKYPSITSRGGFAPRIEYRTADFQYSISGRTSSLSILAHFTPLIIEASTKVRKEPSSGLTRAAYELMVPRPGVVEGGGVVGTVPLPGSSQAWLYWQPLVFRPPQIEATPANLEGDVTKYLRQGFDAALWAILVAFACAEVMHKINISLNPTTNTFASRK</sequence>